<reference evidence="1" key="1">
    <citation type="submission" date="2015-05" db="UniProtKB">
        <authorList>
            <consortium name="EnsemblMetazoa"/>
        </authorList>
    </citation>
    <scope>IDENTIFICATION</scope>
</reference>
<dbReference type="AlphaFoldDB" id="T1I5B6"/>
<sequence>MKTPGPGPKYVLPTLTGFIGHAPTHYRFPSNPMGVRLDKLKKLNYTPAPNKYDIRELTRYGTSTRPTCVLGIKPKIKYNISPGPNKYAPEQHPDTRFKTAPSYSLGTRKNLILDIKRTPCPLNYTKPSTIGPRVPDMKAAPAYSILGKSKKPPYLMPASPGPAKYGISPMQAYKKKAGSAIVLGPYPFK</sequence>
<dbReference type="HOGENOM" id="CLU_088282_0_0_1"/>
<accession>T1I5B6</accession>
<dbReference type="OMA" id="GHAPTHY"/>
<dbReference type="Pfam" id="PF07004">
    <property type="entry name" value="SHIPPO-rpt"/>
    <property type="match status" value="1"/>
</dbReference>
<dbReference type="InParanoid" id="T1I5B6"/>
<dbReference type="EMBL" id="ACPB03022602">
    <property type="status" value="NOT_ANNOTATED_CDS"/>
    <property type="molecule type" value="Genomic_DNA"/>
</dbReference>
<dbReference type="PANTHER" id="PTHR21580">
    <property type="entry name" value="SHIPPO-1-RELATED"/>
    <property type="match status" value="1"/>
</dbReference>
<evidence type="ECO:0000313" key="1">
    <source>
        <dbReference type="EnsemblMetazoa" id="RPRC011485-PA"/>
    </source>
</evidence>
<dbReference type="InterPro" id="IPR010736">
    <property type="entry name" value="SHIPPO-rpt"/>
</dbReference>
<dbReference type="VEuPathDB" id="VectorBase:RPRC011485"/>
<dbReference type="InterPro" id="IPR051291">
    <property type="entry name" value="CIMAP"/>
</dbReference>
<keyword evidence="2" id="KW-1185">Reference proteome</keyword>
<dbReference type="PANTHER" id="PTHR21580:SF28">
    <property type="entry name" value="BOREALIN N-TERMINAL DOMAIN-CONTAINING PROTEIN-RELATED"/>
    <property type="match status" value="1"/>
</dbReference>
<name>T1I5B6_RHOPR</name>
<protein>
    <submittedName>
        <fullName evidence="1">Outer dense fiber protein 3</fullName>
    </submittedName>
</protein>
<dbReference type="EnsemblMetazoa" id="RPRC011485-RA">
    <property type="protein sequence ID" value="RPRC011485-PA"/>
    <property type="gene ID" value="RPRC011485"/>
</dbReference>
<dbReference type="Proteomes" id="UP000015103">
    <property type="component" value="Unassembled WGS sequence"/>
</dbReference>
<dbReference type="GO" id="GO:0005856">
    <property type="term" value="C:cytoskeleton"/>
    <property type="evidence" value="ECO:0007669"/>
    <property type="project" value="TreeGrafter"/>
</dbReference>
<evidence type="ECO:0000313" key="2">
    <source>
        <dbReference type="Proteomes" id="UP000015103"/>
    </source>
</evidence>
<proteinExistence type="predicted"/>
<organism evidence="1 2">
    <name type="scientific">Rhodnius prolixus</name>
    <name type="common">Triatomid bug</name>
    <dbReference type="NCBI Taxonomy" id="13249"/>
    <lineage>
        <taxon>Eukaryota</taxon>
        <taxon>Metazoa</taxon>
        <taxon>Ecdysozoa</taxon>
        <taxon>Arthropoda</taxon>
        <taxon>Hexapoda</taxon>
        <taxon>Insecta</taxon>
        <taxon>Pterygota</taxon>
        <taxon>Neoptera</taxon>
        <taxon>Paraneoptera</taxon>
        <taxon>Hemiptera</taxon>
        <taxon>Heteroptera</taxon>
        <taxon>Panheteroptera</taxon>
        <taxon>Cimicomorpha</taxon>
        <taxon>Reduviidae</taxon>
        <taxon>Triatominae</taxon>
        <taxon>Rhodnius</taxon>
    </lineage>
</organism>